<dbReference type="SMART" id="SM00382">
    <property type="entry name" value="AAA"/>
    <property type="match status" value="1"/>
</dbReference>
<dbReference type="Gene3D" id="3.40.50.300">
    <property type="entry name" value="P-loop containing nucleotide triphosphate hydrolases"/>
    <property type="match status" value="1"/>
</dbReference>
<dbReference type="RefSeq" id="WP_304599528.1">
    <property type="nucleotide sequence ID" value="NZ_JAUQYO010000003.1"/>
</dbReference>
<evidence type="ECO:0000313" key="6">
    <source>
        <dbReference type="Proteomes" id="UP001232536"/>
    </source>
</evidence>
<evidence type="ECO:0000313" key="5">
    <source>
        <dbReference type="EMBL" id="MDO8105827.1"/>
    </source>
</evidence>
<dbReference type="PANTHER" id="PTHR43790:SF8">
    <property type="entry name" value="SUGAR ABC TRANSPORTER ATP-BINDING PROTEIN"/>
    <property type="match status" value="1"/>
</dbReference>
<dbReference type="InterPro" id="IPR050107">
    <property type="entry name" value="ABC_carbohydrate_import_ATPase"/>
</dbReference>
<feature type="compositionally biased region" description="Basic and acidic residues" evidence="3">
    <location>
        <begin position="233"/>
        <end position="247"/>
    </location>
</feature>
<gene>
    <name evidence="5" type="ORF">Q6348_01285</name>
</gene>
<dbReference type="InterPro" id="IPR027417">
    <property type="entry name" value="P-loop_NTPase"/>
</dbReference>
<dbReference type="Proteomes" id="UP001232536">
    <property type="component" value="Unassembled WGS sequence"/>
</dbReference>
<dbReference type="SUPFAM" id="SSF52540">
    <property type="entry name" value="P-loop containing nucleoside triphosphate hydrolases"/>
    <property type="match status" value="1"/>
</dbReference>
<feature type="domain" description="ABC transporter" evidence="4">
    <location>
        <begin position="1"/>
        <end position="233"/>
    </location>
</feature>
<keyword evidence="2 5" id="KW-0067">ATP-binding</keyword>
<comment type="caution">
    <text evidence="5">The sequence shown here is derived from an EMBL/GenBank/DDBJ whole genome shotgun (WGS) entry which is preliminary data.</text>
</comment>
<feature type="compositionally biased region" description="Acidic residues" evidence="3">
    <location>
        <begin position="248"/>
        <end position="258"/>
    </location>
</feature>
<dbReference type="Pfam" id="PF00005">
    <property type="entry name" value="ABC_tran"/>
    <property type="match status" value="1"/>
</dbReference>
<proteinExistence type="predicted"/>
<dbReference type="GO" id="GO:0005524">
    <property type="term" value="F:ATP binding"/>
    <property type="evidence" value="ECO:0007669"/>
    <property type="project" value="UniProtKB-KW"/>
</dbReference>
<dbReference type="PROSITE" id="PS50893">
    <property type="entry name" value="ABC_TRANSPORTER_2"/>
    <property type="match status" value="1"/>
</dbReference>
<dbReference type="EMBL" id="JAUQYP010000001">
    <property type="protein sequence ID" value="MDO8105827.1"/>
    <property type="molecule type" value="Genomic_DNA"/>
</dbReference>
<reference evidence="5 6" key="1">
    <citation type="submission" date="2023-07" db="EMBL/GenBank/DDBJ databases">
        <title>Description of novel actinomycetes strains, isolated from tidal flat sediment.</title>
        <authorList>
            <person name="Lu C."/>
        </authorList>
    </citation>
    <scope>NUCLEOTIDE SEQUENCE [LARGE SCALE GENOMIC DNA]</scope>
    <source>
        <strain evidence="5 6">SYSU T00b441</strain>
    </source>
</reference>
<evidence type="ECO:0000256" key="2">
    <source>
        <dbReference type="ARBA" id="ARBA00022840"/>
    </source>
</evidence>
<accession>A0ABT9D507</accession>
<feature type="region of interest" description="Disordered" evidence="3">
    <location>
        <begin position="231"/>
        <end position="258"/>
    </location>
</feature>
<evidence type="ECO:0000256" key="1">
    <source>
        <dbReference type="ARBA" id="ARBA00022741"/>
    </source>
</evidence>
<keyword evidence="1" id="KW-0547">Nucleotide-binding</keyword>
<protein>
    <submittedName>
        <fullName evidence="5">ATP-binding cassette domain-containing protein</fullName>
    </submittedName>
</protein>
<dbReference type="CDD" id="cd03216">
    <property type="entry name" value="ABC_Carb_Monos_I"/>
    <property type="match status" value="1"/>
</dbReference>
<dbReference type="PANTHER" id="PTHR43790">
    <property type="entry name" value="CARBOHYDRATE TRANSPORT ATP-BINDING PROTEIN MG119-RELATED"/>
    <property type="match status" value="1"/>
</dbReference>
<dbReference type="InterPro" id="IPR003593">
    <property type="entry name" value="AAA+_ATPase"/>
</dbReference>
<evidence type="ECO:0000259" key="4">
    <source>
        <dbReference type="PROSITE" id="PS50893"/>
    </source>
</evidence>
<keyword evidence="6" id="KW-1185">Reference proteome</keyword>
<sequence length="258" mass="28020">MSKSFGPVQALADVDLDVPAGAVTALAGDNGAGKSTLIKCIAGIHPPDHGQMFWEGEKTRLHGPGDAAALGIQTVYQDLALCDNLDIVQNMFLGRERLRRGQLDDVSMEQAASETLSDLAVTTVRSVRQQVASLSGGQRQSVAIAKAVLWESKLVIMDEPTAALGVAQTRMVLDLVRKLVERGHAVLLISHNMTDVFQVADRVAVMRHGRMVGVRPIDQIDQRIVVDLMTTGESDREVSEQPRRDEEPRPDDDQEVPG</sequence>
<name>A0ABT9D507_9CELL</name>
<organism evidence="5 6">
    <name type="scientific">Actinotalea lenta</name>
    <dbReference type="NCBI Taxonomy" id="3064654"/>
    <lineage>
        <taxon>Bacteria</taxon>
        <taxon>Bacillati</taxon>
        <taxon>Actinomycetota</taxon>
        <taxon>Actinomycetes</taxon>
        <taxon>Micrococcales</taxon>
        <taxon>Cellulomonadaceae</taxon>
        <taxon>Actinotalea</taxon>
    </lineage>
</organism>
<evidence type="ECO:0000256" key="3">
    <source>
        <dbReference type="SAM" id="MobiDB-lite"/>
    </source>
</evidence>
<dbReference type="InterPro" id="IPR003439">
    <property type="entry name" value="ABC_transporter-like_ATP-bd"/>
</dbReference>